<protein>
    <submittedName>
        <fullName evidence="1">dUTPase</fullName>
    </submittedName>
</protein>
<evidence type="ECO:0000313" key="2">
    <source>
        <dbReference type="Proteomes" id="UP000248066"/>
    </source>
</evidence>
<dbReference type="PIRSF" id="PIRSF030140">
    <property type="entry name" value="UCP030140"/>
    <property type="match status" value="1"/>
</dbReference>
<dbReference type="RefSeq" id="WP_110516175.1">
    <property type="nucleotide sequence ID" value="NZ_PDOF01000001.1"/>
</dbReference>
<comment type="caution">
    <text evidence="1">The sequence shown here is derived from an EMBL/GenBank/DDBJ whole genome shotgun (WGS) entry which is preliminary data.</text>
</comment>
<reference evidence="1 2" key="1">
    <citation type="submission" date="2017-10" db="EMBL/GenBank/DDBJ databases">
        <title>Bacillus sp. nov., a halophilic bacterium isolated from a Yangshapao Lake.</title>
        <authorList>
            <person name="Wang H."/>
        </authorList>
    </citation>
    <scope>NUCLEOTIDE SEQUENCE [LARGE SCALE GENOMIC DNA]</scope>
    <source>
        <strain evidence="1 2">YSP-3</strain>
    </source>
</reference>
<keyword evidence="2" id="KW-1185">Reference proteome</keyword>
<dbReference type="SUPFAM" id="SSF101386">
    <property type="entry name" value="all-alpha NTP pyrophosphatases"/>
    <property type="match status" value="1"/>
</dbReference>
<name>A0A2W0HUE5_9BACI</name>
<sequence>MNFTRLFEMQKALDAHIEHSRGLKSENLLERKILAFHVEAGELANETRCFKFWSSKAPSSRSVILEEYVDGIHFLLSIGIELGFDDEAAYAFPEPAEEKGEDLVKRFITVTEALEEVRRHKSKNAYKQLFESCTALGSALGFSGNDVEQAYLEKNEVNYERQRKGY</sequence>
<dbReference type="OrthoDB" id="5506143at2"/>
<dbReference type="InterPro" id="IPR016947">
    <property type="entry name" value="UCP030140"/>
</dbReference>
<dbReference type="Proteomes" id="UP000248066">
    <property type="component" value="Unassembled WGS sequence"/>
</dbReference>
<dbReference type="EMBL" id="PDOF01000001">
    <property type="protein sequence ID" value="PYZ97268.1"/>
    <property type="molecule type" value="Genomic_DNA"/>
</dbReference>
<dbReference type="InterPro" id="IPR014871">
    <property type="entry name" value="dUTPase/dCTP_pyrophosphatase"/>
</dbReference>
<proteinExistence type="predicted"/>
<dbReference type="AlphaFoldDB" id="A0A2W0HUE5"/>
<gene>
    <name evidence="1" type="ORF">CR205_01285</name>
</gene>
<accession>A0A2W0HUE5</accession>
<dbReference type="Gene3D" id="1.10.4010.10">
    <property type="entry name" value="Type II deoxyuridine triphosphatase"/>
    <property type="match status" value="1"/>
</dbReference>
<organism evidence="1 2">
    <name type="scientific">Alteribacter lacisalsi</name>
    <dbReference type="NCBI Taxonomy" id="2045244"/>
    <lineage>
        <taxon>Bacteria</taxon>
        <taxon>Bacillati</taxon>
        <taxon>Bacillota</taxon>
        <taxon>Bacilli</taxon>
        <taxon>Bacillales</taxon>
        <taxon>Bacillaceae</taxon>
        <taxon>Alteribacter</taxon>
    </lineage>
</organism>
<dbReference type="CDD" id="cd11527">
    <property type="entry name" value="NTP-PPase_dUTPase"/>
    <property type="match status" value="1"/>
</dbReference>
<evidence type="ECO:0000313" key="1">
    <source>
        <dbReference type="EMBL" id="PYZ97268.1"/>
    </source>
</evidence>
<dbReference type="Pfam" id="PF08761">
    <property type="entry name" value="dUTPase_2"/>
    <property type="match status" value="1"/>
</dbReference>